<dbReference type="OrthoDB" id="9995526at2759"/>
<evidence type="ECO:0000256" key="1">
    <source>
        <dbReference type="ARBA" id="ARBA00001166"/>
    </source>
</evidence>
<feature type="compositionally biased region" description="Low complexity" evidence="6">
    <location>
        <begin position="331"/>
        <end position="356"/>
    </location>
</feature>
<feature type="compositionally biased region" description="Basic and acidic residues" evidence="6">
    <location>
        <begin position="550"/>
        <end position="566"/>
    </location>
</feature>
<dbReference type="GO" id="GO:0003723">
    <property type="term" value="F:RNA binding"/>
    <property type="evidence" value="ECO:0007669"/>
    <property type="project" value="InterPro"/>
</dbReference>
<dbReference type="PANTHER" id="PTHR13767:SF2">
    <property type="entry name" value="PSEUDOURIDYLATE SYNTHASE TRUB1"/>
    <property type="match status" value="1"/>
</dbReference>
<dbReference type="Proteomes" id="UP000245942">
    <property type="component" value="Unassembled WGS sequence"/>
</dbReference>
<feature type="compositionally biased region" description="Low complexity" evidence="6">
    <location>
        <begin position="493"/>
        <end position="508"/>
    </location>
</feature>
<evidence type="ECO:0000313" key="8">
    <source>
        <dbReference type="EMBL" id="PWN24127.1"/>
    </source>
</evidence>
<name>A0A316UFM6_9BASI</name>
<comment type="similarity">
    <text evidence="2">Belongs to the pseudouridine synthase TruB family.</text>
</comment>
<sequence>MPDLSGAPPTLGSKAKLQSQRGGAGRFNPSERGGNGNGRGRGGGHSRGGGRGGYQGSSEGGSGNRNGRGPTATNPQHPGHIPGSLASRPLNGVFAIDKPSGKTCMELLDSLKDLLAYSPLFRNPDGTLPEGNGGNAWRPAGGKKNLKGKAAPPKIGQGGTLDPLASGVLVIGLGSGTKQLQKYLDCAKTYETTGLLGTATTSYDSQDPVMTRAPHSHVTEEMVHSLVPYFTGPLLQYPPIYSAVKMDGKRLFDYARQGLELPRPIEAREIEIVHMECYDWLKGGEHPFVAPQKEVTAEEKALLGRVKEIVDKSTGGSSTTATGPRPGGGSAPATSSSSTVAPAEAEAEASTAPPATLGEVSSSTPPDPESHLPAAAFKLRMTVSSGTYVRTIVHDVGQACNSAAHVVELRRVRQGEWGVPLAPNPVRSTEEAVKAEQVGQEGSLEEGASAATSAAPASKTTTTEEPPSSALVLEDMLGEAEGSSSADQPMEAPPAEAEAAAELAAAAADPEPLPCLPWSLFLSALEEQSKESDPNARNFRRKVAGGGKVEGVEGKQDQDIEEKTEGEVEPVGGVQEEGPELRQWEKELLRVLQPC</sequence>
<dbReference type="GO" id="GO:0006400">
    <property type="term" value="P:tRNA modification"/>
    <property type="evidence" value="ECO:0007669"/>
    <property type="project" value="TreeGrafter"/>
</dbReference>
<evidence type="ECO:0000256" key="4">
    <source>
        <dbReference type="ARBA" id="ARBA00022694"/>
    </source>
</evidence>
<dbReference type="Pfam" id="PF01509">
    <property type="entry name" value="TruB_N"/>
    <property type="match status" value="1"/>
</dbReference>
<dbReference type="Gene3D" id="3.30.2350.10">
    <property type="entry name" value="Pseudouridine synthase"/>
    <property type="match status" value="1"/>
</dbReference>
<reference evidence="8 9" key="1">
    <citation type="journal article" date="2018" name="Mol. Biol. Evol.">
        <title>Broad Genomic Sampling Reveals a Smut Pathogenic Ancestry of the Fungal Clade Ustilaginomycotina.</title>
        <authorList>
            <person name="Kijpornyongpan T."/>
            <person name="Mondo S.J."/>
            <person name="Barry K."/>
            <person name="Sandor L."/>
            <person name="Lee J."/>
            <person name="Lipzen A."/>
            <person name="Pangilinan J."/>
            <person name="LaButti K."/>
            <person name="Hainaut M."/>
            <person name="Henrissat B."/>
            <person name="Grigoriev I.V."/>
            <person name="Spatafora J.W."/>
            <person name="Aime M.C."/>
        </authorList>
    </citation>
    <scope>NUCLEOTIDE SEQUENCE [LARGE SCALE GENOMIC DNA]</scope>
    <source>
        <strain evidence="8 9">MCA 4718</strain>
    </source>
</reference>
<comment type="catalytic activity">
    <reaction evidence="1">
        <text>a uridine in mRNA = a pseudouridine in mRNA</text>
        <dbReference type="Rhea" id="RHEA:56644"/>
        <dbReference type="Rhea" id="RHEA-COMP:14658"/>
        <dbReference type="Rhea" id="RHEA-COMP:14659"/>
        <dbReference type="ChEBI" id="CHEBI:65314"/>
        <dbReference type="ChEBI" id="CHEBI:65315"/>
    </reaction>
</comment>
<dbReference type="EMBL" id="KZ819321">
    <property type="protein sequence ID" value="PWN24127.1"/>
    <property type="molecule type" value="Genomic_DNA"/>
</dbReference>
<feature type="region of interest" description="Disordered" evidence="6">
    <location>
        <begin position="307"/>
        <end position="372"/>
    </location>
</feature>
<dbReference type="EC" id="5.4.99.25" evidence="3"/>
<evidence type="ECO:0000256" key="6">
    <source>
        <dbReference type="SAM" id="MobiDB-lite"/>
    </source>
</evidence>
<feature type="compositionally biased region" description="Gly residues" evidence="6">
    <location>
        <begin position="33"/>
        <end position="66"/>
    </location>
</feature>
<keyword evidence="4" id="KW-0819">tRNA processing</keyword>
<dbReference type="HAMAP" id="MF_01080">
    <property type="entry name" value="TruB_bact"/>
    <property type="match status" value="1"/>
</dbReference>
<evidence type="ECO:0000256" key="2">
    <source>
        <dbReference type="ARBA" id="ARBA00008999"/>
    </source>
</evidence>
<dbReference type="InterPro" id="IPR002501">
    <property type="entry name" value="PsdUridine_synth_N"/>
</dbReference>
<protein>
    <recommendedName>
        <fullName evidence="3">tRNA pseudouridine(55) synthase</fullName>
        <ecNumber evidence="3">5.4.99.25</ecNumber>
    </recommendedName>
</protein>
<evidence type="ECO:0000313" key="9">
    <source>
        <dbReference type="Proteomes" id="UP000245942"/>
    </source>
</evidence>
<dbReference type="GO" id="GO:0160148">
    <property type="term" value="F:tRNA pseudouridine(55) synthase activity"/>
    <property type="evidence" value="ECO:0007669"/>
    <property type="project" value="UniProtKB-EC"/>
</dbReference>
<keyword evidence="9" id="KW-1185">Reference proteome</keyword>
<feature type="compositionally biased region" description="Low complexity" evidence="6">
    <location>
        <begin position="441"/>
        <end position="471"/>
    </location>
</feature>
<gene>
    <name evidence="8" type="ORF">BCV69DRAFT_280029</name>
</gene>
<keyword evidence="5" id="KW-0413">Isomerase</keyword>
<dbReference type="GO" id="GO:0005634">
    <property type="term" value="C:nucleus"/>
    <property type="evidence" value="ECO:0007669"/>
    <property type="project" value="TreeGrafter"/>
</dbReference>
<feature type="region of interest" description="Disordered" evidence="6">
    <location>
        <begin position="1"/>
        <end position="86"/>
    </location>
</feature>
<evidence type="ECO:0000256" key="5">
    <source>
        <dbReference type="ARBA" id="ARBA00023235"/>
    </source>
</evidence>
<feature type="domain" description="Pseudouridine synthase II N-terminal" evidence="7">
    <location>
        <begin position="152"/>
        <end position="280"/>
    </location>
</feature>
<dbReference type="AlphaFoldDB" id="A0A316UFM6"/>
<dbReference type="PANTHER" id="PTHR13767">
    <property type="entry name" value="TRNA-PSEUDOURIDINE SYNTHASE"/>
    <property type="match status" value="1"/>
</dbReference>
<dbReference type="RefSeq" id="XP_025351287.1">
    <property type="nucleotide sequence ID" value="XM_025491459.1"/>
</dbReference>
<feature type="region of interest" description="Disordered" evidence="6">
    <location>
        <begin position="419"/>
        <end position="508"/>
    </location>
</feature>
<dbReference type="SUPFAM" id="SSF55120">
    <property type="entry name" value="Pseudouridine synthase"/>
    <property type="match status" value="1"/>
</dbReference>
<feature type="compositionally biased region" description="Low complexity" evidence="6">
    <location>
        <begin position="313"/>
        <end position="324"/>
    </location>
</feature>
<evidence type="ECO:0000259" key="7">
    <source>
        <dbReference type="Pfam" id="PF01509"/>
    </source>
</evidence>
<organism evidence="8 9">
    <name type="scientific">Pseudomicrostroma glucosiphilum</name>
    <dbReference type="NCBI Taxonomy" id="1684307"/>
    <lineage>
        <taxon>Eukaryota</taxon>
        <taxon>Fungi</taxon>
        <taxon>Dikarya</taxon>
        <taxon>Basidiomycota</taxon>
        <taxon>Ustilaginomycotina</taxon>
        <taxon>Exobasidiomycetes</taxon>
        <taxon>Microstromatales</taxon>
        <taxon>Microstromatales incertae sedis</taxon>
        <taxon>Pseudomicrostroma</taxon>
    </lineage>
</organism>
<dbReference type="GO" id="GO:1990481">
    <property type="term" value="P:mRNA pseudouridine synthesis"/>
    <property type="evidence" value="ECO:0007669"/>
    <property type="project" value="TreeGrafter"/>
</dbReference>
<accession>A0A316UFM6</accession>
<evidence type="ECO:0000256" key="3">
    <source>
        <dbReference type="ARBA" id="ARBA00012787"/>
    </source>
</evidence>
<proteinExistence type="inferred from homology"/>
<dbReference type="InterPro" id="IPR020103">
    <property type="entry name" value="PsdUridine_synth_cat_dom_sf"/>
</dbReference>
<dbReference type="STRING" id="1684307.A0A316UFM6"/>
<dbReference type="InterPro" id="IPR014780">
    <property type="entry name" value="tRNA_psdUridine_synth_TruB"/>
</dbReference>
<feature type="region of interest" description="Disordered" evidence="6">
    <location>
        <begin position="528"/>
        <end position="576"/>
    </location>
</feature>
<dbReference type="GeneID" id="37013193"/>